<dbReference type="GO" id="GO:0042803">
    <property type="term" value="F:protein homodimerization activity"/>
    <property type="evidence" value="ECO:0007669"/>
    <property type="project" value="UniProtKB-UniRule"/>
</dbReference>
<dbReference type="EC" id="1.3.3.3" evidence="11"/>
<sequence>MIEQVKKYLLNLQVDICEEFGKLDSISNFDTDIWKRDDGRGSGITRVISDGSLFEKGGVNYSIISGDKMPKSATALRPDLEGRNFTALGLSLVLHPDNPYIPTTHANLRFFIAEEVGKDPIWWFGGGFDLTPYYGFDEDAIHWHQTAKNACLPFGDNTYRNYKKWCDDYFYLSHRDEQRGIGGLFFDDLNEGSFEKCFEFLQSVGNHFIKAYLPIVEKRMNFPFTPKEKEFQLFRRGRYVEFNLIQDRGTLFGLQSGGRTESILMSLPPTVKWTYKYKIESKSAEDKLTNYFLKPKDWI</sequence>
<feature type="binding site" evidence="11">
    <location>
        <begin position="107"/>
        <end position="109"/>
    </location>
    <ligand>
        <name>substrate</name>
    </ligand>
</feature>
<dbReference type="InterPro" id="IPR018375">
    <property type="entry name" value="Coprogen_oxidase_CS"/>
</dbReference>
<comment type="cofactor">
    <cofactor evidence="11">
        <name>a divalent metal cation</name>
        <dbReference type="ChEBI" id="CHEBI:60240"/>
    </cofactor>
</comment>
<dbReference type="KEGG" id="tsn:W908_04000"/>
<dbReference type="GO" id="GO:0004109">
    <property type="term" value="F:coproporphyrinogen oxidase activity"/>
    <property type="evidence" value="ECO:0007669"/>
    <property type="project" value="UniProtKB-UniRule"/>
</dbReference>
<dbReference type="PROSITE" id="PS01021">
    <property type="entry name" value="COPROGEN_OXIDASE"/>
    <property type="match status" value="1"/>
</dbReference>
<dbReference type="NCBIfam" id="NF003727">
    <property type="entry name" value="PRK05330.1"/>
    <property type="match status" value="1"/>
</dbReference>
<feature type="binding site" evidence="11">
    <location>
        <position position="105"/>
    </location>
    <ligand>
        <name>a divalent metal cation</name>
        <dbReference type="ChEBI" id="CHEBI:60240"/>
    </ligand>
</feature>
<organism evidence="12 13">
    <name type="scientific">Candidatus Pseudothioglobus singularis PS1</name>
    <dbReference type="NCBI Taxonomy" id="1125411"/>
    <lineage>
        <taxon>Bacteria</taxon>
        <taxon>Pseudomonadati</taxon>
        <taxon>Pseudomonadota</taxon>
        <taxon>Gammaproteobacteria</taxon>
        <taxon>Candidatus Pseudothioglobaceae</taxon>
        <taxon>Candidatus Pseudothioglobus</taxon>
    </lineage>
</organism>
<evidence type="ECO:0000256" key="10">
    <source>
        <dbReference type="ARBA" id="ARBA00059657"/>
    </source>
</evidence>
<evidence type="ECO:0000256" key="6">
    <source>
        <dbReference type="ARBA" id="ARBA00023002"/>
    </source>
</evidence>
<accession>A0A0M3T1X0</accession>
<evidence type="ECO:0000256" key="8">
    <source>
        <dbReference type="ARBA" id="ARBA00023244"/>
    </source>
</evidence>
<feature type="binding site" evidence="11">
    <location>
        <begin position="257"/>
        <end position="259"/>
    </location>
    <ligand>
        <name>substrate</name>
    </ligand>
</feature>
<dbReference type="InterPro" id="IPR001260">
    <property type="entry name" value="Coprogen_oxidase_aer"/>
</dbReference>
<keyword evidence="6 11" id="KW-0560">Oxidoreductase</keyword>
<dbReference type="InterPro" id="IPR036406">
    <property type="entry name" value="Coprogen_oxidase_aer_sf"/>
</dbReference>
<dbReference type="STRING" id="1125411.W908_04000"/>
<evidence type="ECO:0000256" key="7">
    <source>
        <dbReference type="ARBA" id="ARBA00023133"/>
    </source>
</evidence>
<keyword evidence="11" id="KW-0479">Metal-binding</keyword>
<feature type="active site" description="Proton donor" evidence="11">
    <location>
        <position position="105"/>
    </location>
</feature>
<protein>
    <recommendedName>
        <fullName evidence="11">Oxygen-dependent coproporphyrinogen-III oxidase</fullName>
        <shortName evidence="11">CPO</shortName>
        <shortName evidence="11">Coprogen oxidase</shortName>
        <shortName evidence="11">Coproporphyrinogenase</shortName>
        <ecNumber evidence="11">1.3.3.3</ecNumber>
    </recommendedName>
</protein>
<evidence type="ECO:0000313" key="13">
    <source>
        <dbReference type="Proteomes" id="UP000068905"/>
    </source>
</evidence>
<feature type="binding site" evidence="11">
    <location>
        <position position="91"/>
    </location>
    <ligand>
        <name>substrate</name>
    </ligand>
</feature>
<name>A0A0M3T1X0_9GAMM</name>
<comment type="subcellular location">
    <subcellularLocation>
        <location evidence="1 11">Cytoplasm</location>
    </subcellularLocation>
</comment>
<dbReference type="FunFam" id="3.40.1500.10:FF:000001">
    <property type="entry name" value="Oxygen-dependent coproporphyrinogen-III oxidase"/>
    <property type="match status" value="1"/>
</dbReference>
<dbReference type="GO" id="GO:0005737">
    <property type="term" value="C:cytoplasm"/>
    <property type="evidence" value="ECO:0007669"/>
    <property type="project" value="UniProtKB-SubCell"/>
</dbReference>
<evidence type="ECO:0000256" key="11">
    <source>
        <dbReference type="HAMAP-Rule" id="MF_00333"/>
    </source>
</evidence>
<evidence type="ECO:0000256" key="4">
    <source>
        <dbReference type="ARBA" id="ARBA00011738"/>
    </source>
</evidence>
<dbReference type="PANTHER" id="PTHR10755">
    <property type="entry name" value="COPROPORPHYRINOGEN III OXIDASE, MITOCHONDRIAL"/>
    <property type="match status" value="1"/>
</dbReference>
<proteinExistence type="inferred from homology"/>
<dbReference type="GO" id="GO:0006782">
    <property type="term" value="P:protoporphyrinogen IX biosynthetic process"/>
    <property type="evidence" value="ECO:0007669"/>
    <property type="project" value="UniProtKB-UniRule"/>
</dbReference>
<evidence type="ECO:0000256" key="9">
    <source>
        <dbReference type="ARBA" id="ARBA00049102"/>
    </source>
</evidence>
<dbReference type="Proteomes" id="UP000068905">
    <property type="component" value="Chromosome"/>
</dbReference>
<dbReference type="UniPathway" id="UPA00251">
    <property type="reaction ID" value="UER00322"/>
</dbReference>
<reference evidence="12 13" key="1">
    <citation type="journal article" date="2015" name="Genome Announc.">
        <title>Genome Sequence of 'Candidatus Thioglobus singularis' Strain PS1, a Mixotroph from the SUP05 Clade of Marine Gammaproteobacteria.</title>
        <authorList>
            <person name="Marshall K.T."/>
            <person name="Morris R.M."/>
        </authorList>
    </citation>
    <scope>NUCLEOTIDE SEQUENCE [LARGE SCALE GENOMIC DNA]</scope>
    <source>
        <strain evidence="12 13">PS1</strain>
    </source>
</reference>
<dbReference type="Gene3D" id="3.40.1500.10">
    <property type="entry name" value="Coproporphyrinogen III oxidase, aerobic"/>
    <property type="match status" value="1"/>
</dbReference>
<keyword evidence="5 11" id="KW-0963">Cytoplasm</keyword>
<evidence type="ECO:0000256" key="5">
    <source>
        <dbReference type="ARBA" id="ARBA00022490"/>
    </source>
</evidence>
<dbReference type="PATRIC" id="fig|1125411.7.peg.782"/>
<comment type="similarity">
    <text evidence="3 11">Belongs to the aerobic coproporphyrinogen-III oxidase family.</text>
</comment>
<feature type="site" description="Important for dimerization" evidence="11">
    <location>
        <position position="174"/>
    </location>
</feature>
<evidence type="ECO:0000256" key="1">
    <source>
        <dbReference type="ARBA" id="ARBA00004496"/>
    </source>
</evidence>
<dbReference type="PIRSF" id="PIRSF000166">
    <property type="entry name" value="Coproporphyri_ox"/>
    <property type="match status" value="1"/>
</dbReference>
<evidence type="ECO:0000256" key="3">
    <source>
        <dbReference type="ARBA" id="ARBA00010644"/>
    </source>
</evidence>
<comment type="subunit">
    <text evidence="4 11">Homodimer.</text>
</comment>
<dbReference type="GO" id="GO:0046872">
    <property type="term" value="F:metal ion binding"/>
    <property type="evidence" value="ECO:0007669"/>
    <property type="project" value="UniProtKB-KW"/>
</dbReference>
<dbReference type="SUPFAM" id="SSF102886">
    <property type="entry name" value="Coproporphyrinogen III oxidase"/>
    <property type="match status" value="1"/>
</dbReference>
<keyword evidence="8 11" id="KW-0627">Porphyrin biosynthesis</keyword>
<feature type="binding site" evidence="11">
    <location>
        <position position="144"/>
    </location>
    <ligand>
        <name>a divalent metal cation</name>
        <dbReference type="ChEBI" id="CHEBI:60240"/>
    </ligand>
</feature>
<dbReference type="Pfam" id="PF01218">
    <property type="entry name" value="Coprogen_oxidas"/>
    <property type="match status" value="1"/>
</dbReference>
<dbReference type="HAMAP" id="MF_00333">
    <property type="entry name" value="Coprogen_oxidas"/>
    <property type="match status" value="1"/>
</dbReference>
<comment type="catalytic activity">
    <reaction evidence="9 11">
        <text>coproporphyrinogen III + O2 + 2 H(+) = protoporphyrinogen IX + 2 CO2 + 2 H2O</text>
        <dbReference type="Rhea" id="RHEA:18257"/>
        <dbReference type="ChEBI" id="CHEBI:15377"/>
        <dbReference type="ChEBI" id="CHEBI:15378"/>
        <dbReference type="ChEBI" id="CHEBI:15379"/>
        <dbReference type="ChEBI" id="CHEBI:16526"/>
        <dbReference type="ChEBI" id="CHEBI:57307"/>
        <dbReference type="ChEBI" id="CHEBI:57309"/>
        <dbReference type="EC" id="1.3.3.3"/>
    </reaction>
</comment>
<dbReference type="PRINTS" id="PR00073">
    <property type="entry name" value="COPRGNOXDASE"/>
</dbReference>
<dbReference type="EMBL" id="CP006911">
    <property type="protein sequence ID" value="ALE01811.1"/>
    <property type="molecule type" value="Genomic_DNA"/>
</dbReference>
<gene>
    <name evidence="11" type="primary">hemF</name>
    <name evidence="12" type="ORF">W908_04000</name>
</gene>
<dbReference type="RefSeq" id="WP_053820022.1">
    <property type="nucleotide sequence ID" value="NZ_CP006911.1"/>
</dbReference>
<evidence type="ECO:0000256" key="2">
    <source>
        <dbReference type="ARBA" id="ARBA00005168"/>
    </source>
</evidence>
<feature type="binding site" evidence="11">
    <location>
        <position position="95"/>
    </location>
    <ligand>
        <name>a divalent metal cation</name>
        <dbReference type="ChEBI" id="CHEBI:60240"/>
    </ligand>
</feature>
<dbReference type="OrthoDB" id="9777553at2"/>
<dbReference type="PANTHER" id="PTHR10755:SF0">
    <property type="entry name" value="OXYGEN-DEPENDENT COPROPORPHYRINOGEN-III OXIDASE, MITOCHONDRIAL"/>
    <property type="match status" value="1"/>
</dbReference>
<evidence type="ECO:0000313" key="12">
    <source>
        <dbReference type="EMBL" id="ALE01811.1"/>
    </source>
</evidence>
<keyword evidence="7 11" id="KW-0350">Heme biosynthesis</keyword>
<comment type="pathway">
    <text evidence="2 11">Porphyrin-containing compound metabolism; protoporphyrin-IX biosynthesis; protoporphyrinogen-IX from coproporphyrinogen-III (O2 route): step 1/1.</text>
</comment>
<feature type="binding site" evidence="11">
    <location>
        <position position="174"/>
    </location>
    <ligand>
        <name>a divalent metal cation</name>
        <dbReference type="ChEBI" id="CHEBI:60240"/>
    </ligand>
</feature>
<feature type="region of interest" description="Important for dimerization" evidence="11">
    <location>
        <begin position="239"/>
        <end position="274"/>
    </location>
</feature>
<comment type="function">
    <text evidence="10 11">Involved in the heme biosynthesis. Catalyzes the aerobic oxidative decarboxylation of propionate groups of rings A and B of coproporphyrinogen-III to yield the vinyl groups in protoporphyrinogen-IX.</text>
</comment>
<keyword evidence="13" id="KW-1185">Reference proteome</keyword>
<dbReference type="AlphaFoldDB" id="A0A0M3T1X0"/>